<dbReference type="EMBL" id="BLKC01000016">
    <property type="protein sequence ID" value="GFF30908.1"/>
    <property type="molecule type" value="Genomic_DNA"/>
</dbReference>
<dbReference type="Proteomes" id="UP000465221">
    <property type="component" value="Unassembled WGS sequence"/>
</dbReference>
<evidence type="ECO:0000313" key="5">
    <source>
        <dbReference type="Proteomes" id="UP000465221"/>
    </source>
</evidence>
<gene>
    <name evidence="4" type="ORF">IFM46972_03061</name>
</gene>
<evidence type="ECO:0000256" key="3">
    <source>
        <dbReference type="ARBA" id="ARBA00023002"/>
    </source>
</evidence>
<dbReference type="AlphaFoldDB" id="A0A8H3NFR4"/>
<comment type="caution">
    <text evidence="4">The sequence shown here is derived from an EMBL/GenBank/DDBJ whole genome shotgun (WGS) entry which is preliminary data.</text>
</comment>
<dbReference type="GO" id="GO:0016616">
    <property type="term" value="F:oxidoreductase activity, acting on the CH-OH group of donors, NAD or NADP as acceptor"/>
    <property type="evidence" value="ECO:0007669"/>
    <property type="project" value="TreeGrafter"/>
</dbReference>
<proteinExistence type="inferred from homology"/>
<dbReference type="PROSITE" id="PS00061">
    <property type="entry name" value="ADH_SHORT"/>
    <property type="match status" value="1"/>
</dbReference>
<dbReference type="InterPro" id="IPR036291">
    <property type="entry name" value="NAD(P)-bd_dom_sf"/>
</dbReference>
<dbReference type="InterPro" id="IPR020904">
    <property type="entry name" value="Sc_DH/Rdtase_CS"/>
</dbReference>
<comment type="similarity">
    <text evidence="1">Belongs to the short-chain dehydrogenases/reductases (SDR) family.</text>
</comment>
<dbReference type="GO" id="GO:0044550">
    <property type="term" value="P:secondary metabolite biosynthetic process"/>
    <property type="evidence" value="ECO:0007669"/>
    <property type="project" value="UniProtKB-ARBA"/>
</dbReference>
<dbReference type="GO" id="GO:0048038">
    <property type="term" value="F:quinone binding"/>
    <property type="evidence" value="ECO:0007669"/>
    <property type="project" value="TreeGrafter"/>
</dbReference>
<keyword evidence="2" id="KW-0521">NADP</keyword>
<dbReference type="Pfam" id="PF00106">
    <property type="entry name" value="adh_short"/>
    <property type="match status" value="1"/>
</dbReference>
<evidence type="ECO:0000256" key="2">
    <source>
        <dbReference type="ARBA" id="ARBA00022857"/>
    </source>
</evidence>
<keyword evidence="3" id="KW-0560">Oxidoreductase</keyword>
<dbReference type="PRINTS" id="PR00081">
    <property type="entry name" value="GDHRDH"/>
</dbReference>
<evidence type="ECO:0000256" key="1">
    <source>
        <dbReference type="ARBA" id="ARBA00006484"/>
    </source>
</evidence>
<dbReference type="PANTHER" id="PTHR42760">
    <property type="entry name" value="SHORT-CHAIN DEHYDROGENASES/REDUCTASES FAMILY MEMBER"/>
    <property type="match status" value="1"/>
</dbReference>
<dbReference type="GO" id="GO:0006633">
    <property type="term" value="P:fatty acid biosynthetic process"/>
    <property type="evidence" value="ECO:0007669"/>
    <property type="project" value="TreeGrafter"/>
</dbReference>
<evidence type="ECO:0000313" key="4">
    <source>
        <dbReference type="EMBL" id="GFF30908.1"/>
    </source>
</evidence>
<name>A0A8H3NFR4_9EURO</name>
<dbReference type="InterPro" id="IPR002347">
    <property type="entry name" value="SDR_fam"/>
</dbReference>
<reference evidence="4 5" key="1">
    <citation type="submission" date="2020-01" db="EMBL/GenBank/DDBJ databases">
        <title>Draft genome sequence of Aspergillus udagawae IFM 46972.</title>
        <authorList>
            <person name="Takahashi H."/>
            <person name="Yaguchi T."/>
        </authorList>
    </citation>
    <scope>NUCLEOTIDE SEQUENCE [LARGE SCALE GENOMIC DNA]</scope>
    <source>
        <strain evidence="4 5">IFM 46972</strain>
    </source>
</reference>
<dbReference type="SUPFAM" id="SSF51735">
    <property type="entry name" value="NAD(P)-binding Rossmann-fold domains"/>
    <property type="match status" value="1"/>
</dbReference>
<organism evidence="4 5">
    <name type="scientific">Aspergillus udagawae</name>
    <dbReference type="NCBI Taxonomy" id="91492"/>
    <lineage>
        <taxon>Eukaryota</taxon>
        <taxon>Fungi</taxon>
        <taxon>Dikarya</taxon>
        <taxon>Ascomycota</taxon>
        <taxon>Pezizomycotina</taxon>
        <taxon>Eurotiomycetes</taxon>
        <taxon>Eurotiomycetidae</taxon>
        <taxon>Eurotiales</taxon>
        <taxon>Aspergillaceae</taxon>
        <taxon>Aspergillus</taxon>
        <taxon>Aspergillus subgen. Fumigati</taxon>
    </lineage>
</organism>
<protein>
    <submittedName>
        <fullName evidence="4">Fatty acyl-CoA reductase</fullName>
    </submittedName>
</protein>
<accession>A0A8H3NFR4</accession>
<dbReference type="PANTHER" id="PTHR42760:SF133">
    <property type="entry name" value="3-OXOACYL-[ACYL-CARRIER-PROTEIN] REDUCTASE"/>
    <property type="match status" value="1"/>
</dbReference>
<dbReference type="Gene3D" id="3.40.50.720">
    <property type="entry name" value="NAD(P)-binding Rossmann-like Domain"/>
    <property type="match status" value="1"/>
</dbReference>
<sequence length="287" mass="30957">MMHIHFQPYPGLADALGRADLGDLSVLITGGGHGIGFNIATSFAEKGVKHILLVGRTESRLAEAAKKLSSISIKRTSVSYKVADLSSEDEIHRIFETLDVSPDILVNNAGYMPTPEPFLNADMSEFWSGFTINVLGTALLTQAYLRHRLEKLKVPINALPAVVVTLNTAGAYGSAGRVPNLSAYVASKAALARWSEAMSADIDSQVARFISVHPGAVATDMLAKSQLGGVYPSTEGKLVGDFVVWATTEEAKFLAGRFVWANWDVQELLSLRDHILSKNLFVTSLAE</sequence>